<evidence type="ECO:0000259" key="16">
    <source>
        <dbReference type="PROSITE" id="PS50109"/>
    </source>
</evidence>
<dbReference type="PROSITE" id="PS50885">
    <property type="entry name" value="HAMP"/>
    <property type="match status" value="1"/>
</dbReference>
<comment type="subcellular location">
    <subcellularLocation>
        <location evidence="2">Cell inner membrane</location>
        <topology evidence="2">Multi-pass membrane protein</topology>
    </subcellularLocation>
</comment>
<dbReference type="CDD" id="cd00082">
    <property type="entry name" value="HisKA"/>
    <property type="match status" value="1"/>
</dbReference>
<evidence type="ECO:0000256" key="2">
    <source>
        <dbReference type="ARBA" id="ARBA00004429"/>
    </source>
</evidence>
<comment type="catalytic activity">
    <reaction evidence="1">
        <text>ATP + protein L-histidine = ADP + protein N-phospho-L-histidine.</text>
        <dbReference type="EC" id="2.7.13.3"/>
    </reaction>
</comment>
<evidence type="ECO:0000256" key="5">
    <source>
        <dbReference type="ARBA" id="ARBA00022519"/>
    </source>
</evidence>
<keyword evidence="19" id="KW-1185">Reference proteome</keyword>
<dbReference type="InterPro" id="IPR050980">
    <property type="entry name" value="2C_sensor_his_kinase"/>
</dbReference>
<dbReference type="InterPro" id="IPR003661">
    <property type="entry name" value="HisK_dim/P_dom"/>
</dbReference>
<evidence type="ECO:0000313" key="19">
    <source>
        <dbReference type="Proteomes" id="UP000295678"/>
    </source>
</evidence>
<sequence length="462" mass="50801">MRLMPRSFTGQLALLLVLALLVAQVAAILIYSHERLQVARDMFQESIVERTAAILQLLEDAPEELHFRMLDTASSPFFRFSTSAQARTPRQETAEAELAARTLARQLGIPPRRVIVALGQGARESRWPALQVVRMLVPGVKRPDPRNAEPPYWLRVSIAMRNGSWLNLAVGPPPGPPPFGRPFLISLVLSSLATLAVAMLVAGRMARPMRRLADAADRLGRGEQVEPLPETGPDEARRTVRAFNTMRERLGCFVSDRTTMLAAISHDLRTPLTSLRLRAEMVEDEETRDRLVETIEEMRSMSDATLAFVRADQAGEETRAVDLAALAESVVEDLAELGQTATLEEGDHPVVRCRPVAVKRALRNLVENAVRYGRDVRVVVTGKGGEAVIRVSDRGPGLPPEDLDRVFEPFVRGETSRNRETGGLGLGLAIARTIARSHGGDIRLRNRPEGGLEATLSIPVST</sequence>
<keyword evidence="10 18" id="KW-0418">Kinase</keyword>
<comment type="caution">
    <text evidence="18">The sequence shown here is derived from an EMBL/GenBank/DDBJ whole genome shotgun (WGS) entry which is preliminary data.</text>
</comment>
<dbReference type="GO" id="GO:0000155">
    <property type="term" value="F:phosphorelay sensor kinase activity"/>
    <property type="evidence" value="ECO:0007669"/>
    <property type="project" value="InterPro"/>
</dbReference>
<name>A0A4R3MBJ7_9HYPH</name>
<dbReference type="GO" id="GO:0005524">
    <property type="term" value="F:ATP binding"/>
    <property type="evidence" value="ECO:0007669"/>
    <property type="project" value="UniProtKB-KW"/>
</dbReference>
<keyword evidence="14 15" id="KW-0472">Membrane</keyword>
<dbReference type="Proteomes" id="UP000295678">
    <property type="component" value="Unassembled WGS sequence"/>
</dbReference>
<feature type="domain" description="HAMP" evidence="17">
    <location>
        <begin position="203"/>
        <end position="255"/>
    </location>
</feature>
<dbReference type="SMART" id="SM00304">
    <property type="entry name" value="HAMP"/>
    <property type="match status" value="1"/>
</dbReference>
<evidence type="ECO:0000256" key="10">
    <source>
        <dbReference type="ARBA" id="ARBA00022777"/>
    </source>
</evidence>
<evidence type="ECO:0000256" key="6">
    <source>
        <dbReference type="ARBA" id="ARBA00022553"/>
    </source>
</evidence>
<keyword evidence="12 15" id="KW-1133">Transmembrane helix</keyword>
<dbReference type="InterPro" id="IPR005467">
    <property type="entry name" value="His_kinase_dom"/>
</dbReference>
<keyword evidence="11" id="KW-0067">ATP-binding</keyword>
<feature type="transmembrane region" description="Helical" evidence="15">
    <location>
        <begin position="183"/>
        <end position="202"/>
    </location>
</feature>
<keyword evidence="7" id="KW-0808">Transferase</keyword>
<evidence type="ECO:0000256" key="1">
    <source>
        <dbReference type="ARBA" id="ARBA00000085"/>
    </source>
</evidence>
<dbReference type="PROSITE" id="PS50109">
    <property type="entry name" value="HIS_KIN"/>
    <property type="match status" value="1"/>
</dbReference>
<dbReference type="Pfam" id="PF00512">
    <property type="entry name" value="HisKA"/>
    <property type="match status" value="1"/>
</dbReference>
<dbReference type="InterPro" id="IPR004358">
    <property type="entry name" value="Sig_transdc_His_kin-like_C"/>
</dbReference>
<evidence type="ECO:0000256" key="4">
    <source>
        <dbReference type="ARBA" id="ARBA00022475"/>
    </source>
</evidence>
<dbReference type="GO" id="GO:0005886">
    <property type="term" value="C:plasma membrane"/>
    <property type="evidence" value="ECO:0007669"/>
    <property type="project" value="UniProtKB-SubCell"/>
</dbReference>
<dbReference type="InterPro" id="IPR003660">
    <property type="entry name" value="HAMP_dom"/>
</dbReference>
<organism evidence="18 19">
    <name type="scientific">Tepidamorphus gemmatus</name>
    <dbReference type="NCBI Taxonomy" id="747076"/>
    <lineage>
        <taxon>Bacteria</taxon>
        <taxon>Pseudomonadati</taxon>
        <taxon>Pseudomonadota</taxon>
        <taxon>Alphaproteobacteria</taxon>
        <taxon>Hyphomicrobiales</taxon>
        <taxon>Tepidamorphaceae</taxon>
        <taxon>Tepidamorphus</taxon>
    </lineage>
</organism>
<evidence type="ECO:0000256" key="13">
    <source>
        <dbReference type="ARBA" id="ARBA00023012"/>
    </source>
</evidence>
<gene>
    <name evidence="18" type="ORF">EDC22_105216</name>
</gene>
<evidence type="ECO:0000256" key="15">
    <source>
        <dbReference type="SAM" id="Phobius"/>
    </source>
</evidence>
<dbReference type="Gene3D" id="1.10.8.500">
    <property type="entry name" value="HAMP domain in histidine kinase"/>
    <property type="match status" value="1"/>
</dbReference>
<dbReference type="SUPFAM" id="SSF55874">
    <property type="entry name" value="ATPase domain of HSP90 chaperone/DNA topoisomerase II/histidine kinase"/>
    <property type="match status" value="1"/>
</dbReference>
<dbReference type="Pfam" id="PF02518">
    <property type="entry name" value="HATPase_c"/>
    <property type="match status" value="1"/>
</dbReference>
<protein>
    <recommendedName>
        <fullName evidence="3">histidine kinase</fullName>
        <ecNumber evidence="3">2.7.13.3</ecNumber>
    </recommendedName>
</protein>
<dbReference type="SMART" id="SM00387">
    <property type="entry name" value="HATPase_c"/>
    <property type="match status" value="1"/>
</dbReference>
<evidence type="ECO:0000256" key="8">
    <source>
        <dbReference type="ARBA" id="ARBA00022692"/>
    </source>
</evidence>
<evidence type="ECO:0000313" key="18">
    <source>
        <dbReference type="EMBL" id="TCT10716.1"/>
    </source>
</evidence>
<evidence type="ECO:0000256" key="3">
    <source>
        <dbReference type="ARBA" id="ARBA00012438"/>
    </source>
</evidence>
<keyword evidence="8 15" id="KW-0812">Transmembrane</keyword>
<dbReference type="AlphaFoldDB" id="A0A4R3MBJ7"/>
<dbReference type="PANTHER" id="PTHR44936:SF5">
    <property type="entry name" value="SENSOR HISTIDINE KINASE ENVZ"/>
    <property type="match status" value="1"/>
</dbReference>
<keyword evidence="13" id="KW-0902">Two-component regulatory system</keyword>
<dbReference type="CDD" id="cd06225">
    <property type="entry name" value="HAMP"/>
    <property type="match status" value="1"/>
</dbReference>
<dbReference type="SUPFAM" id="SSF47384">
    <property type="entry name" value="Homodimeric domain of signal transducing histidine kinase"/>
    <property type="match status" value="1"/>
</dbReference>
<evidence type="ECO:0000256" key="12">
    <source>
        <dbReference type="ARBA" id="ARBA00022989"/>
    </source>
</evidence>
<keyword evidence="6" id="KW-0597">Phosphoprotein</keyword>
<dbReference type="PRINTS" id="PR00344">
    <property type="entry name" value="BCTRLSENSOR"/>
</dbReference>
<dbReference type="Gene3D" id="3.30.565.10">
    <property type="entry name" value="Histidine kinase-like ATPase, C-terminal domain"/>
    <property type="match status" value="1"/>
</dbReference>
<dbReference type="Gene3D" id="1.10.287.130">
    <property type="match status" value="1"/>
</dbReference>
<dbReference type="Pfam" id="PF00672">
    <property type="entry name" value="HAMP"/>
    <property type="match status" value="1"/>
</dbReference>
<evidence type="ECO:0000256" key="14">
    <source>
        <dbReference type="ARBA" id="ARBA00023136"/>
    </source>
</evidence>
<dbReference type="SUPFAM" id="SSF158472">
    <property type="entry name" value="HAMP domain-like"/>
    <property type="match status" value="1"/>
</dbReference>
<keyword evidence="5" id="KW-0997">Cell inner membrane</keyword>
<dbReference type="InterPro" id="IPR036890">
    <property type="entry name" value="HATPase_C_sf"/>
</dbReference>
<dbReference type="InterPro" id="IPR003594">
    <property type="entry name" value="HATPase_dom"/>
</dbReference>
<dbReference type="EC" id="2.7.13.3" evidence="3"/>
<evidence type="ECO:0000256" key="11">
    <source>
        <dbReference type="ARBA" id="ARBA00022840"/>
    </source>
</evidence>
<proteinExistence type="predicted"/>
<dbReference type="PANTHER" id="PTHR44936">
    <property type="entry name" value="SENSOR PROTEIN CREC"/>
    <property type="match status" value="1"/>
</dbReference>
<dbReference type="EMBL" id="SMAK01000005">
    <property type="protein sequence ID" value="TCT10716.1"/>
    <property type="molecule type" value="Genomic_DNA"/>
</dbReference>
<evidence type="ECO:0000256" key="9">
    <source>
        <dbReference type="ARBA" id="ARBA00022741"/>
    </source>
</evidence>
<accession>A0A4R3MBJ7</accession>
<dbReference type="CDD" id="cd00075">
    <property type="entry name" value="HATPase"/>
    <property type="match status" value="1"/>
</dbReference>
<keyword evidence="4" id="KW-1003">Cell membrane</keyword>
<evidence type="ECO:0000256" key="7">
    <source>
        <dbReference type="ARBA" id="ARBA00022679"/>
    </source>
</evidence>
<reference evidence="18 19" key="1">
    <citation type="submission" date="2019-03" db="EMBL/GenBank/DDBJ databases">
        <title>Genomic Encyclopedia of Type Strains, Phase IV (KMG-IV): sequencing the most valuable type-strain genomes for metagenomic binning, comparative biology and taxonomic classification.</title>
        <authorList>
            <person name="Goeker M."/>
        </authorList>
    </citation>
    <scope>NUCLEOTIDE SEQUENCE [LARGE SCALE GENOMIC DNA]</scope>
    <source>
        <strain evidence="18 19">DSM 19345</strain>
    </source>
</reference>
<dbReference type="SMART" id="SM00388">
    <property type="entry name" value="HisKA"/>
    <property type="match status" value="1"/>
</dbReference>
<dbReference type="InterPro" id="IPR036097">
    <property type="entry name" value="HisK_dim/P_sf"/>
</dbReference>
<evidence type="ECO:0000259" key="17">
    <source>
        <dbReference type="PROSITE" id="PS50885"/>
    </source>
</evidence>
<keyword evidence="9" id="KW-0547">Nucleotide-binding</keyword>
<feature type="domain" description="Histidine kinase" evidence="16">
    <location>
        <begin position="263"/>
        <end position="462"/>
    </location>
</feature>